<reference evidence="2" key="1">
    <citation type="submission" date="2022-10" db="EMBL/GenBank/DDBJ databases">
        <title>The complete genomes of actinobacterial strains from the NBC collection.</title>
        <authorList>
            <person name="Joergensen T.S."/>
            <person name="Alvarez Arevalo M."/>
            <person name="Sterndorff E.B."/>
            <person name="Faurdal D."/>
            <person name="Vuksanovic O."/>
            <person name="Mourched A.-S."/>
            <person name="Charusanti P."/>
            <person name="Shaw S."/>
            <person name="Blin K."/>
            <person name="Weber T."/>
        </authorList>
    </citation>
    <scope>NUCLEOTIDE SEQUENCE</scope>
    <source>
        <strain evidence="2">NBC_00093</strain>
    </source>
</reference>
<dbReference type="EMBL" id="CP108222">
    <property type="protein sequence ID" value="WTT17934.1"/>
    <property type="molecule type" value="Genomic_DNA"/>
</dbReference>
<evidence type="ECO:0008006" key="3">
    <source>
        <dbReference type="Google" id="ProtNLM"/>
    </source>
</evidence>
<evidence type="ECO:0000313" key="2">
    <source>
        <dbReference type="EMBL" id="WTT17934.1"/>
    </source>
</evidence>
<dbReference type="AlphaFoldDB" id="A0AAU2A3H0"/>
<sequence length="84" mass="8883">MGQRAQAAGGCLTVALGVGAGLVVWFARAQGRVRRFEQGPDWSVFYAELPLLTLAGTATGLAAWALLRGFTTRLKARRSAPPTP</sequence>
<organism evidence="2">
    <name type="scientific">Streptomyces sp. NBC_00093</name>
    <dbReference type="NCBI Taxonomy" id="2975649"/>
    <lineage>
        <taxon>Bacteria</taxon>
        <taxon>Bacillati</taxon>
        <taxon>Actinomycetota</taxon>
        <taxon>Actinomycetes</taxon>
        <taxon>Kitasatosporales</taxon>
        <taxon>Streptomycetaceae</taxon>
        <taxon>Streptomyces</taxon>
    </lineage>
</organism>
<keyword evidence="1" id="KW-0472">Membrane</keyword>
<proteinExistence type="predicted"/>
<keyword evidence="1" id="KW-0812">Transmembrane</keyword>
<protein>
    <recommendedName>
        <fullName evidence="3">Integral membrane protein</fullName>
    </recommendedName>
</protein>
<accession>A0AAU2A3H0</accession>
<evidence type="ECO:0000256" key="1">
    <source>
        <dbReference type="SAM" id="Phobius"/>
    </source>
</evidence>
<gene>
    <name evidence="2" type="ORF">OHA22_21485</name>
</gene>
<name>A0AAU2A3H0_9ACTN</name>
<feature type="transmembrane region" description="Helical" evidence="1">
    <location>
        <begin position="7"/>
        <end position="27"/>
    </location>
</feature>
<feature type="transmembrane region" description="Helical" evidence="1">
    <location>
        <begin position="47"/>
        <end position="67"/>
    </location>
</feature>
<keyword evidence="1" id="KW-1133">Transmembrane helix</keyword>